<protein>
    <recommendedName>
        <fullName evidence="5 12">Alpha-amylase</fullName>
        <ecNumber evidence="4 12">3.2.1.1</ecNumber>
    </recommendedName>
</protein>
<dbReference type="InterPro" id="IPR031319">
    <property type="entry name" value="A-amylase_C"/>
</dbReference>
<name>A0A1V4AGI9_9ACTN</name>
<dbReference type="Pfam" id="PF00128">
    <property type="entry name" value="Alpha-amylase"/>
    <property type="match status" value="1"/>
</dbReference>
<evidence type="ECO:0000313" key="16">
    <source>
        <dbReference type="Proteomes" id="UP000190539"/>
    </source>
</evidence>
<dbReference type="SUPFAM" id="SSF51445">
    <property type="entry name" value="(Trans)glycosidases"/>
    <property type="match status" value="1"/>
</dbReference>
<feature type="domain" description="CBM20" evidence="14">
    <location>
        <begin position="483"/>
        <end position="584"/>
    </location>
</feature>
<dbReference type="PROSITE" id="PS51166">
    <property type="entry name" value="CBM20"/>
    <property type="match status" value="1"/>
</dbReference>
<keyword evidence="16" id="KW-1185">Reference proteome</keyword>
<dbReference type="RefSeq" id="WP_077964049.1">
    <property type="nucleotide sequence ID" value="NZ_CP045178.1"/>
</dbReference>
<dbReference type="PANTHER" id="PTHR43447">
    <property type="entry name" value="ALPHA-AMYLASE"/>
    <property type="match status" value="1"/>
</dbReference>
<dbReference type="InterPro" id="IPR017853">
    <property type="entry name" value="GH"/>
</dbReference>
<feature type="signal peptide" evidence="13">
    <location>
        <begin position="1"/>
        <end position="29"/>
    </location>
</feature>
<sequence>MRSSASAPRRTAAALLSAGLILGLATALAAPATPAAAVPGANGNKKVTAVLFEWNFDSVARECTRTLGPQGYGYVQVSPPQERIQGSAWWTAYQPVSYKIAGPLGDRNSFKSMVDTCRGAGVKVIVDAVVNHMTAGSGTGTGGTLYSKYNYPGVYSDGDFHGCRHDIGDNYQDRWNVQECELVGLSDLNTGSDYVRGRIAGYLNDLISLGVDGFRVDAVKHIAAGDLSAIRGKLSDPGVYWVQEAIHGAGEAVSPSEYLGTGDVQEFRYTTDLKRVFNGEKLSYLKNFGEDWGYMPSDRSGSMVANHDTERNGSSLSYKDGANYTLANVFMLAHPYGTPSVHSGYEFSDKDAGAPNGNNMNACYSDGWKCQHAWPQIANMVGFRNASEGTPLTDWWDNGNNAIAFGRGNKAFVAINHEGGSVTQTFQTSLPAGTYCDVQHGNPTAGGGCTGTTYSVGSDGRFTATIGGNDAVALYVGARGGSGEQPGDTGAAFAVNATTTPGQNIYVVGDIAALGGWAPGAARKLDPAAYPVWKLTAKLPAGTSFAYKYIRKDAAGNVTWESGANRTATVPAAGPITLNDTWRG</sequence>
<dbReference type="OrthoDB" id="9805159at2"/>
<organism evidence="15 16">
    <name type="scientific">Streptomyces tsukubensis</name>
    <dbReference type="NCBI Taxonomy" id="83656"/>
    <lineage>
        <taxon>Bacteria</taxon>
        <taxon>Bacillati</taxon>
        <taxon>Actinomycetota</taxon>
        <taxon>Actinomycetes</taxon>
        <taxon>Kitasatosporales</taxon>
        <taxon>Streptomycetaceae</taxon>
        <taxon>Streptomyces</taxon>
    </lineage>
</organism>
<dbReference type="InterPro" id="IPR006046">
    <property type="entry name" value="Alpha_amylase"/>
</dbReference>
<dbReference type="GO" id="GO:0004556">
    <property type="term" value="F:alpha-amylase activity"/>
    <property type="evidence" value="ECO:0007669"/>
    <property type="project" value="UniProtKB-UniRule"/>
</dbReference>
<evidence type="ECO:0000256" key="4">
    <source>
        <dbReference type="ARBA" id="ARBA00012595"/>
    </source>
</evidence>
<evidence type="ECO:0000256" key="8">
    <source>
        <dbReference type="ARBA" id="ARBA00022837"/>
    </source>
</evidence>
<dbReference type="PRINTS" id="PR00110">
    <property type="entry name" value="ALPHAAMYLASE"/>
</dbReference>
<dbReference type="Proteomes" id="UP000190539">
    <property type="component" value="Unassembled WGS sequence"/>
</dbReference>
<keyword evidence="10 12" id="KW-0326">Glycosidase</keyword>
<dbReference type="AlphaFoldDB" id="A0A1V4AGI9"/>
<evidence type="ECO:0000256" key="1">
    <source>
        <dbReference type="ARBA" id="ARBA00000548"/>
    </source>
</evidence>
<gene>
    <name evidence="15" type="ORF">B1H18_01745</name>
</gene>
<dbReference type="SUPFAM" id="SSF51011">
    <property type="entry name" value="Glycosyl hydrolase domain"/>
    <property type="match status" value="1"/>
</dbReference>
<dbReference type="InterPro" id="IPR013783">
    <property type="entry name" value="Ig-like_fold"/>
</dbReference>
<proteinExistence type="inferred from homology"/>
<comment type="caution">
    <text evidence="15">The sequence shown here is derived from an EMBL/GenBank/DDBJ whole genome shotgun (WGS) entry which is preliminary data.</text>
</comment>
<evidence type="ECO:0000256" key="13">
    <source>
        <dbReference type="SAM" id="SignalP"/>
    </source>
</evidence>
<dbReference type="InterPro" id="IPR006048">
    <property type="entry name" value="A-amylase/branching_C"/>
</dbReference>
<accession>A0A1V4AGI9</accession>
<dbReference type="GO" id="GO:0005975">
    <property type="term" value="P:carbohydrate metabolic process"/>
    <property type="evidence" value="ECO:0007669"/>
    <property type="project" value="InterPro"/>
</dbReference>
<evidence type="ECO:0000313" key="15">
    <source>
        <dbReference type="EMBL" id="OON82785.1"/>
    </source>
</evidence>
<keyword evidence="7 12" id="KW-0378">Hydrolase</keyword>
<dbReference type="CDD" id="cd05808">
    <property type="entry name" value="CBM20_alpha_amylase"/>
    <property type="match status" value="1"/>
</dbReference>
<dbReference type="Gene3D" id="2.60.40.10">
    <property type="entry name" value="Immunoglobulins"/>
    <property type="match status" value="1"/>
</dbReference>
<dbReference type="Gene3D" id="2.60.40.1180">
    <property type="entry name" value="Golgi alpha-mannosidase II"/>
    <property type="match status" value="1"/>
</dbReference>
<evidence type="ECO:0000256" key="12">
    <source>
        <dbReference type="RuleBase" id="RU361134"/>
    </source>
</evidence>
<dbReference type="GO" id="GO:2001070">
    <property type="term" value="F:starch binding"/>
    <property type="evidence" value="ECO:0007669"/>
    <property type="project" value="InterPro"/>
</dbReference>
<dbReference type="SMART" id="SM00642">
    <property type="entry name" value="Aamy"/>
    <property type="match status" value="1"/>
</dbReference>
<dbReference type="InterPro" id="IPR006047">
    <property type="entry name" value="GH13_cat_dom"/>
</dbReference>
<dbReference type="SUPFAM" id="SSF49452">
    <property type="entry name" value="Starch-binding domain-like"/>
    <property type="match status" value="1"/>
</dbReference>
<evidence type="ECO:0000256" key="7">
    <source>
        <dbReference type="ARBA" id="ARBA00022801"/>
    </source>
</evidence>
<evidence type="ECO:0000259" key="14">
    <source>
        <dbReference type="PROSITE" id="PS51166"/>
    </source>
</evidence>
<comment type="catalytic activity">
    <reaction evidence="1 12">
        <text>Endohydrolysis of (1-&gt;4)-alpha-D-glucosidic linkages in polysaccharides containing three or more (1-&gt;4)-alpha-linked D-glucose units.</text>
        <dbReference type="EC" id="3.2.1.1"/>
    </reaction>
</comment>
<dbReference type="EC" id="3.2.1.1" evidence="4 12"/>
<keyword evidence="9 12" id="KW-0119">Carbohydrate metabolism</keyword>
<dbReference type="InterPro" id="IPR002044">
    <property type="entry name" value="CBM20"/>
</dbReference>
<evidence type="ECO:0000256" key="2">
    <source>
        <dbReference type="ARBA" id="ARBA00001913"/>
    </source>
</evidence>
<dbReference type="InterPro" id="IPR013784">
    <property type="entry name" value="Carb-bd-like_fold"/>
</dbReference>
<evidence type="ECO:0000256" key="10">
    <source>
        <dbReference type="ARBA" id="ARBA00023295"/>
    </source>
</evidence>
<dbReference type="Pfam" id="PF02806">
    <property type="entry name" value="Alpha-amylase_C"/>
    <property type="match status" value="1"/>
</dbReference>
<keyword evidence="8" id="KW-0106">Calcium</keyword>
<dbReference type="STRING" id="83656.B1H18_01745"/>
<dbReference type="CDD" id="cd11317">
    <property type="entry name" value="AmyAc_bac_euk_AmyA"/>
    <property type="match status" value="1"/>
</dbReference>
<dbReference type="EMBL" id="MVFC01000001">
    <property type="protein sequence ID" value="OON82785.1"/>
    <property type="molecule type" value="Genomic_DNA"/>
</dbReference>
<evidence type="ECO:0000256" key="6">
    <source>
        <dbReference type="ARBA" id="ARBA00022723"/>
    </source>
</evidence>
<evidence type="ECO:0000256" key="11">
    <source>
        <dbReference type="RuleBase" id="RU003615"/>
    </source>
</evidence>
<evidence type="ECO:0000256" key="5">
    <source>
        <dbReference type="ARBA" id="ARBA00017303"/>
    </source>
</evidence>
<dbReference type="SMART" id="SM01065">
    <property type="entry name" value="CBM_2"/>
    <property type="match status" value="1"/>
</dbReference>
<keyword evidence="13" id="KW-0732">Signal</keyword>
<dbReference type="InterPro" id="IPR013780">
    <property type="entry name" value="Glyco_hydro_b"/>
</dbReference>
<comment type="cofactor">
    <cofactor evidence="2">
        <name>Ca(2+)</name>
        <dbReference type="ChEBI" id="CHEBI:29108"/>
    </cofactor>
</comment>
<dbReference type="GO" id="GO:0046872">
    <property type="term" value="F:metal ion binding"/>
    <property type="evidence" value="ECO:0007669"/>
    <property type="project" value="UniProtKB-KW"/>
</dbReference>
<feature type="chain" id="PRO_5039473307" description="Alpha-amylase" evidence="13">
    <location>
        <begin position="30"/>
        <end position="584"/>
    </location>
</feature>
<keyword evidence="6" id="KW-0479">Metal-binding</keyword>
<evidence type="ECO:0000256" key="9">
    <source>
        <dbReference type="ARBA" id="ARBA00023277"/>
    </source>
</evidence>
<comment type="similarity">
    <text evidence="3 11">Belongs to the glycosyl hydrolase 13 family.</text>
</comment>
<evidence type="ECO:0000256" key="3">
    <source>
        <dbReference type="ARBA" id="ARBA00008061"/>
    </source>
</evidence>
<dbReference type="Pfam" id="PF00686">
    <property type="entry name" value="CBM_20"/>
    <property type="match status" value="1"/>
</dbReference>
<reference evidence="15 16" key="1">
    <citation type="submission" date="2017-02" db="EMBL/GenBank/DDBJ databases">
        <title>Draft Genome Sequence of Streptomyces tsukubaensis F601, a Producer of the immunosuppressant tacrolimus FK506.</title>
        <authorList>
            <person name="Zong G."/>
            <person name="Zhong C."/>
            <person name="Fu J."/>
            <person name="Qin R."/>
            <person name="Cao G."/>
        </authorList>
    </citation>
    <scope>NUCLEOTIDE SEQUENCE [LARGE SCALE GENOMIC DNA]</scope>
    <source>
        <strain evidence="15 16">F601</strain>
    </source>
</reference>
<dbReference type="Gene3D" id="3.20.20.80">
    <property type="entry name" value="Glycosidases"/>
    <property type="match status" value="1"/>
</dbReference>
<dbReference type="SMART" id="SM00632">
    <property type="entry name" value="Aamy_C"/>
    <property type="match status" value="1"/>
</dbReference>